<evidence type="ECO:0000256" key="3">
    <source>
        <dbReference type="ARBA" id="ARBA00022737"/>
    </source>
</evidence>
<protein>
    <submittedName>
        <fullName evidence="9">Tetratricopeptide repeat protein 30A</fullName>
    </submittedName>
</protein>
<reference evidence="9" key="1">
    <citation type="submission" date="2020-05" db="EMBL/GenBank/DDBJ databases">
        <title>Phylogenomic resolution of chytrid fungi.</title>
        <authorList>
            <person name="Stajich J.E."/>
            <person name="Amses K."/>
            <person name="Simmons R."/>
            <person name="Seto K."/>
            <person name="Myers J."/>
            <person name="Bonds A."/>
            <person name="Quandt C.A."/>
            <person name="Barry K."/>
            <person name="Liu P."/>
            <person name="Grigoriev I."/>
            <person name="Longcore J.E."/>
            <person name="James T.Y."/>
        </authorList>
    </citation>
    <scope>NUCLEOTIDE SEQUENCE</scope>
    <source>
        <strain evidence="9">JEL0379</strain>
    </source>
</reference>
<proteinExistence type="inferred from homology"/>
<dbReference type="Gene3D" id="1.25.40.10">
    <property type="entry name" value="Tetratricopeptide repeat domain"/>
    <property type="match status" value="3"/>
</dbReference>
<dbReference type="FunFam" id="1.25.40.10:FF:000211">
    <property type="entry name" value="tetratricopeptide repeat protein 30B"/>
    <property type="match status" value="1"/>
</dbReference>
<dbReference type="EMBL" id="JADGJQ010000007">
    <property type="protein sequence ID" value="KAJ3183113.1"/>
    <property type="molecule type" value="Genomic_DNA"/>
</dbReference>
<dbReference type="SUPFAM" id="SSF48452">
    <property type="entry name" value="TPR-like"/>
    <property type="match status" value="3"/>
</dbReference>
<evidence type="ECO:0000256" key="2">
    <source>
        <dbReference type="ARBA" id="ARBA00009522"/>
    </source>
</evidence>
<keyword evidence="4" id="KW-0970">Cilium biogenesis/degradation</keyword>
<comment type="similarity">
    <text evidence="2">Belongs to the TTC30/dfy-1/fleer family.</text>
</comment>
<comment type="caution">
    <text evidence="9">The sequence shown here is derived from an EMBL/GenBank/DDBJ whole genome shotgun (WGS) entry which is preliminary data.</text>
</comment>
<keyword evidence="7" id="KW-0966">Cell projection</keyword>
<comment type="subcellular location">
    <subcellularLocation>
        <location evidence="1">Cell projection</location>
        <location evidence="1">Cilium</location>
    </subcellularLocation>
</comment>
<dbReference type="PANTHER" id="PTHR20931">
    <property type="entry name" value="TETRATRICOPEPTIDE REPEAT PROTEIN 30"/>
    <property type="match status" value="1"/>
</dbReference>
<evidence type="ECO:0000256" key="5">
    <source>
        <dbReference type="ARBA" id="ARBA00022803"/>
    </source>
</evidence>
<keyword evidence="5" id="KW-0802">TPR repeat</keyword>
<dbReference type="InterPro" id="IPR019734">
    <property type="entry name" value="TPR_rpt"/>
</dbReference>
<dbReference type="GO" id="GO:0005879">
    <property type="term" value="C:axonemal microtubule"/>
    <property type="evidence" value="ECO:0007669"/>
    <property type="project" value="TreeGrafter"/>
</dbReference>
<evidence type="ECO:0000313" key="9">
    <source>
        <dbReference type="EMBL" id="KAJ3183113.1"/>
    </source>
</evidence>
<dbReference type="InterPro" id="IPR011990">
    <property type="entry name" value="TPR-like_helical_dom_sf"/>
</dbReference>
<dbReference type="PANTHER" id="PTHR20931:SF0">
    <property type="entry name" value="TETRATRICOPEPTIDE REPEAT PROTEIN 30"/>
    <property type="match status" value="1"/>
</dbReference>
<sequence>MTSYGPARTSVGTSYFGAGGPTPAGFFQVPEGKYTTTIYSYIRDGRYNDVIKVLSNELNTAPESRPVLSLMGYCYFMLQDFAQAANCYEQLTRFYPEVEAYRVYYAQSLYKGGLYDDAQKACAMIDNAETSAKVSKLQAAIKYGMDDLSGCKLLIDQLPPNEPDTIINRACLLFKEGKYEEACAHYLEAIKILGYQADLSYNIALCHYMLNQYVPALKYIADIIEKGIRNHPELSVGMATEGIEVRSVGNSQLLHETYLVEAFNLKAAIEYHLKNLEAAREALTDMPPRNEQELDPVTLHNQALMNMEADPTGGFEKLNFLLQQVPAPPEAFGNLLLLYIKYQYIDLAADLLAENAHVVETQLDPYIYGFVEASLLRQSSPEESYNKLDDLANKHADMLRKLTKQVQEARQNHDEETVKRVVNEYDDAVERYIPVLMAQAKIYWDRDNYHMVEKIFRKSVEFCNEHDVWKLNVAHVLFMQESKYKEAISFYEPIVKKQYENILEVTAIVLANLCVSYIMTSQNEEAEELMRKIEKEEERLAYEDPTKRTYHLCIVNLVIGTLYCAKGNYEFGITRIMKSLEPFNKKLGTDTWYYAKRCFTSLFEMLAKHMILLKDSVFQEILQFFDTCELHGRQIPAALSSPLPNAAGGANVGAGGATGGGGGGGPNSVGGAGGGAPGARANVSSEARLLKSLYLRLYA</sequence>
<dbReference type="FunFam" id="1.25.40.10:FF:000186">
    <property type="entry name" value="Tetratricopeptide repeat domain 30A"/>
    <property type="match status" value="1"/>
</dbReference>
<dbReference type="Pfam" id="PF13181">
    <property type="entry name" value="TPR_8"/>
    <property type="match status" value="1"/>
</dbReference>
<organism evidence="9 10">
    <name type="scientific">Geranomyces variabilis</name>
    <dbReference type="NCBI Taxonomy" id="109894"/>
    <lineage>
        <taxon>Eukaryota</taxon>
        <taxon>Fungi</taxon>
        <taxon>Fungi incertae sedis</taxon>
        <taxon>Chytridiomycota</taxon>
        <taxon>Chytridiomycota incertae sedis</taxon>
        <taxon>Chytridiomycetes</taxon>
        <taxon>Spizellomycetales</taxon>
        <taxon>Powellomycetaceae</taxon>
        <taxon>Geranomyces</taxon>
    </lineage>
</organism>
<dbReference type="GO" id="GO:0042073">
    <property type="term" value="P:intraciliary transport"/>
    <property type="evidence" value="ECO:0007669"/>
    <property type="project" value="TreeGrafter"/>
</dbReference>
<dbReference type="SMART" id="SM00028">
    <property type="entry name" value="TPR"/>
    <property type="match status" value="4"/>
</dbReference>
<accession>A0AAD5TPI7</accession>
<keyword evidence="3" id="KW-0677">Repeat</keyword>
<dbReference type="InterPro" id="IPR039941">
    <property type="entry name" value="TT30"/>
</dbReference>
<evidence type="ECO:0000256" key="1">
    <source>
        <dbReference type="ARBA" id="ARBA00004138"/>
    </source>
</evidence>
<keyword evidence="8" id="KW-0175">Coiled coil</keyword>
<gene>
    <name evidence="9" type="primary">TTC30A</name>
    <name evidence="9" type="ORF">HDU87_007535</name>
</gene>
<evidence type="ECO:0000256" key="6">
    <source>
        <dbReference type="ARBA" id="ARBA00023069"/>
    </source>
</evidence>
<keyword evidence="10" id="KW-1185">Reference proteome</keyword>
<evidence type="ECO:0000256" key="4">
    <source>
        <dbReference type="ARBA" id="ARBA00022794"/>
    </source>
</evidence>
<name>A0AAD5TPI7_9FUNG</name>
<dbReference type="Proteomes" id="UP001212152">
    <property type="component" value="Unassembled WGS sequence"/>
</dbReference>
<dbReference type="Pfam" id="PF13432">
    <property type="entry name" value="TPR_16"/>
    <property type="match status" value="1"/>
</dbReference>
<evidence type="ECO:0000256" key="7">
    <source>
        <dbReference type="ARBA" id="ARBA00023273"/>
    </source>
</evidence>
<dbReference type="GO" id="GO:0030992">
    <property type="term" value="C:intraciliary transport particle B"/>
    <property type="evidence" value="ECO:0007669"/>
    <property type="project" value="TreeGrafter"/>
</dbReference>
<evidence type="ECO:0000256" key="8">
    <source>
        <dbReference type="SAM" id="Coils"/>
    </source>
</evidence>
<keyword evidence="6" id="KW-0969">Cilium</keyword>
<dbReference type="GO" id="GO:0120170">
    <property type="term" value="F:intraciliary transport particle B binding"/>
    <property type="evidence" value="ECO:0007669"/>
    <property type="project" value="TreeGrafter"/>
</dbReference>
<evidence type="ECO:0000313" key="10">
    <source>
        <dbReference type="Proteomes" id="UP001212152"/>
    </source>
</evidence>
<feature type="coiled-coil region" evidence="8">
    <location>
        <begin position="392"/>
        <end position="419"/>
    </location>
</feature>
<dbReference type="AlphaFoldDB" id="A0AAD5TPI7"/>